<dbReference type="EMBL" id="PQ015379">
    <property type="protein sequence ID" value="XDJ14987.1"/>
    <property type="molecule type" value="Genomic_DNA"/>
</dbReference>
<reference evidence="2" key="1">
    <citation type="submission" date="2024-07" db="EMBL/GenBank/DDBJ databases">
        <authorList>
            <person name="Bringhurst R.M."/>
            <person name="Homer T.E."/>
        </authorList>
    </citation>
    <scope>NUCLEOTIDE SEQUENCE</scope>
</reference>
<evidence type="ECO:0000256" key="1">
    <source>
        <dbReference type="SAM" id="MobiDB-lite"/>
    </source>
</evidence>
<accession>A0AB39CDG0</accession>
<protein>
    <submittedName>
        <fullName evidence="2">Uncharacterized protein</fullName>
    </submittedName>
</protein>
<feature type="compositionally biased region" description="Low complexity" evidence="1">
    <location>
        <begin position="177"/>
        <end position="193"/>
    </location>
</feature>
<name>A0AB39CDG0_9VIRU</name>
<sequence>MAKSKSAIAEAMVRKRNAMWNTLMVLKRLVEGAAPDRDHNVVDFVNGMRKKILVLDHNWLPKKLFHEQPPNLFWVEGDSKHVLYNYIPRGGRNVYQVAYTNVLVNASRAMMYLNWAKAEDVWALACCKFVCEKTQIFETDLVWTVDPVLREWHRDRIEFFAPKYTQQPKEQQCNRMTQQQTNVEQPEQQGKST</sequence>
<organism evidence="2">
    <name type="scientific">Pseudomonas phage HRDY3</name>
    <dbReference type="NCBI Taxonomy" id="3236930"/>
    <lineage>
        <taxon>Viruses</taxon>
    </lineage>
</organism>
<evidence type="ECO:0000313" key="2">
    <source>
        <dbReference type="EMBL" id="XDJ14987.1"/>
    </source>
</evidence>
<feature type="region of interest" description="Disordered" evidence="1">
    <location>
        <begin position="168"/>
        <end position="193"/>
    </location>
</feature>
<proteinExistence type="predicted"/>